<accession>A0A0R3S7P3</accession>
<dbReference type="EMBL" id="CABIJS010000698">
    <property type="protein sequence ID" value="VUZ56134.1"/>
    <property type="molecule type" value="Genomic_DNA"/>
</dbReference>
<sequence>MRTLAVVIFLLAFGIGLLMRYWPQSCLCHIRGRLDGKVALVTDGPSFMGVEVAAELARRGATVYIGCQSAKHFNTIKETILRLYGQAGERTKFDFADERVLRDLTPVKESQLIYTPIHLNSLKAVKEFAAEFVKKTNRLDFLINNAAMSHGPYSVTLDHYESTMGIGHLSHYLLTQELLPLLKKTQPGARVAIITSAEHYSGSFEKHGFFIDRNGFNSIKGFAQVKLANVVHAVILSKQLEKTTVIPFSVNPGYVLPDFGIFIPSIFGMFFKTHWEAGQAVLYTLMAPDIKSGGYYSNCMLTEPYEEAQDKKIINFVTKESDRLVKVGM</sequence>
<dbReference type="EMBL" id="CABIJS010000666">
    <property type="protein sequence ID" value="VUZ55045.1"/>
    <property type="molecule type" value="Genomic_DNA"/>
</dbReference>
<evidence type="ECO:0000313" key="8">
    <source>
        <dbReference type="WBParaSite" id="HDID_0000007801-mRNA-1"/>
    </source>
</evidence>
<organism evidence="8">
    <name type="scientific">Hymenolepis diminuta</name>
    <name type="common">Rat tapeworm</name>
    <dbReference type="NCBI Taxonomy" id="6216"/>
    <lineage>
        <taxon>Eukaryota</taxon>
        <taxon>Metazoa</taxon>
        <taxon>Spiralia</taxon>
        <taxon>Lophotrochozoa</taxon>
        <taxon>Platyhelminthes</taxon>
        <taxon>Cestoda</taxon>
        <taxon>Eucestoda</taxon>
        <taxon>Cyclophyllidea</taxon>
        <taxon>Hymenolepididae</taxon>
        <taxon>Hymenolepis</taxon>
    </lineage>
</organism>
<evidence type="ECO:0000313" key="4">
    <source>
        <dbReference type="EMBL" id="VUZ55045.1"/>
    </source>
</evidence>
<dbReference type="Pfam" id="PF00106">
    <property type="entry name" value="adh_short"/>
    <property type="match status" value="1"/>
</dbReference>
<evidence type="ECO:0000313" key="7">
    <source>
        <dbReference type="Proteomes" id="UP000321570"/>
    </source>
</evidence>
<dbReference type="STRING" id="6216.A0A0R3S7P3"/>
<gene>
    <name evidence="2" type="ORF">HDID_LOCUS79</name>
    <name evidence="4" type="ORF">WMSIL1_LOCUS12705</name>
    <name evidence="3" type="ORF">WMSIL1_LOCUS12872</name>
    <name evidence="5" type="ORF">WMSIL1_LOCUS13779</name>
</gene>
<evidence type="ECO:0000313" key="3">
    <source>
        <dbReference type="EMBL" id="VUZ55038.1"/>
    </source>
</evidence>
<name>A0A0R3S7P3_HYMDI</name>
<protein>
    <submittedName>
        <fullName evidence="8">Retinol dehydrogenase 12</fullName>
    </submittedName>
</protein>
<dbReference type="PANTHER" id="PTHR43157:SF31">
    <property type="entry name" value="PHOSPHATIDYLINOSITOL-GLYCAN BIOSYNTHESIS CLASS F PROTEIN"/>
    <property type="match status" value="1"/>
</dbReference>
<evidence type="ECO:0000313" key="5">
    <source>
        <dbReference type="EMBL" id="VUZ56134.1"/>
    </source>
</evidence>
<evidence type="ECO:0000313" key="2">
    <source>
        <dbReference type="EMBL" id="VDL11697.1"/>
    </source>
</evidence>
<reference evidence="2 6" key="2">
    <citation type="submission" date="2018-11" db="EMBL/GenBank/DDBJ databases">
        <authorList>
            <consortium name="Pathogen Informatics"/>
        </authorList>
    </citation>
    <scope>NUCLEOTIDE SEQUENCE [LARGE SCALE GENOMIC DNA]</scope>
</reference>
<dbReference type="PANTHER" id="PTHR43157">
    <property type="entry name" value="PHOSPHATIDYLINOSITOL-GLYCAN BIOSYNTHESIS CLASS F PROTEIN-RELATED"/>
    <property type="match status" value="1"/>
</dbReference>
<dbReference type="Gene3D" id="3.40.50.720">
    <property type="entry name" value="NAD(P)-binding Rossmann-like Domain"/>
    <property type="match status" value="1"/>
</dbReference>
<dbReference type="GO" id="GO:0016491">
    <property type="term" value="F:oxidoreductase activity"/>
    <property type="evidence" value="ECO:0007669"/>
    <property type="project" value="UniProtKB-KW"/>
</dbReference>
<dbReference type="InterPro" id="IPR002347">
    <property type="entry name" value="SDR_fam"/>
</dbReference>
<proteinExistence type="predicted"/>
<dbReference type="EMBL" id="UYSG01000007">
    <property type="protein sequence ID" value="VDL11697.1"/>
    <property type="molecule type" value="Genomic_DNA"/>
</dbReference>
<dbReference type="EMBL" id="CABIJS010000666">
    <property type="protein sequence ID" value="VUZ55038.1"/>
    <property type="molecule type" value="Genomic_DNA"/>
</dbReference>
<dbReference type="AlphaFoldDB" id="A0A0R3S7P3"/>
<dbReference type="WBParaSite" id="HDID_0000007801-mRNA-1">
    <property type="protein sequence ID" value="HDID_0000007801-mRNA-1"/>
    <property type="gene ID" value="HDID_0000007801"/>
</dbReference>
<evidence type="ECO:0000313" key="6">
    <source>
        <dbReference type="Proteomes" id="UP000274504"/>
    </source>
</evidence>
<dbReference type="Proteomes" id="UP000274504">
    <property type="component" value="Unassembled WGS sequence"/>
</dbReference>
<reference evidence="3 7" key="3">
    <citation type="submission" date="2019-07" db="EMBL/GenBank/DDBJ databases">
        <authorList>
            <person name="Jastrzebski P J."/>
            <person name="Paukszto L."/>
            <person name="Jastrzebski P J."/>
        </authorList>
    </citation>
    <scope>NUCLEOTIDE SEQUENCE [LARGE SCALE GENOMIC DNA]</scope>
    <source>
        <strain evidence="3 7">WMS-il1</strain>
    </source>
</reference>
<keyword evidence="1" id="KW-0560">Oxidoreductase</keyword>
<dbReference type="Proteomes" id="UP000321570">
    <property type="component" value="Unassembled WGS sequence"/>
</dbReference>
<keyword evidence="7" id="KW-1185">Reference proteome</keyword>
<reference evidence="8" key="1">
    <citation type="submission" date="2017-02" db="UniProtKB">
        <authorList>
            <consortium name="WormBaseParasite"/>
        </authorList>
    </citation>
    <scope>IDENTIFICATION</scope>
</reference>
<evidence type="ECO:0000256" key="1">
    <source>
        <dbReference type="ARBA" id="ARBA00023002"/>
    </source>
</evidence>
<dbReference type="InterPro" id="IPR036291">
    <property type="entry name" value="NAD(P)-bd_dom_sf"/>
</dbReference>
<dbReference type="OrthoDB" id="191139at2759"/>
<dbReference type="SUPFAM" id="SSF51735">
    <property type="entry name" value="NAD(P)-binding Rossmann-fold domains"/>
    <property type="match status" value="1"/>
</dbReference>